<comment type="caution">
    <text evidence="1">The sequence shown here is derived from an EMBL/GenBank/DDBJ whole genome shotgun (WGS) entry which is preliminary data.</text>
</comment>
<sequence>MTIVEAFTGQTLMVDKRPLNRDDIIPKTFSTIRRARDSLTPPHLALSHRRYILISQREKKKLDMESKRYEALSLACAHLQQSIDSIDTLAWSWAQEFPI</sequence>
<reference evidence="1 2" key="1">
    <citation type="submission" date="2023-11" db="EMBL/GenBank/DDBJ databases">
        <title>Halocaridina rubra genome assembly.</title>
        <authorList>
            <person name="Smith C."/>
        </authorList>
    </citation>
    <scope>NUCLEOTIDE SEQUENCE [LARGE SCALE GENOMIC DNA]</scope>
    <source>
        <strain evidence="1">EP-1</strain>
        <tissue evidence="1">Whole</tissue>
    </source>
</reference>
<protein>
    <submittedName>
        <fullName evidence="1">Uncharacterized protein</fullName>
    </submittedName>
</protein>
<organism evidence="1 2">
    <name type="scientific">Halocaridina rubra</name>
    <name type="common">Hawaiian red shrimp</name>
    <dbReference type="NCBI Taxonomy" id="373956"/>
    <lineage>
        <taxon>Eukaryota</taxon>
        <taxon>Metazoa</taxon>
        <taxon>Ecdysozoa</taxon>
        <taxon>Arthropoda</taxon>
        <taxon>Crustacea</taxon>
        <taxon>Multicrustacea</taxon>
        <taxon>Malacostraca</taxon>
        <taxon>Eumalacostraca</taxon>
        <taxon>Eucarida</taxon>
        <taxon>Decapoda</taxon>
        <taxon>Pleocyemata</taxon>
        <taxon>Caridea</taxon>
        <taxon>Atyoidea</taxon>
        <taxon>Atyidae</taxon>
        <taxon>Halocaridina</taxon>
    </lineage>
</organism>
<evidence type="ECO:0000313" key="2">
    <source>
        <dbReference type="Proteomes" id="UP001381693"/>
    </source>
</evidence>
<feature type="non-terminal residue" evidence="1">
    <location>
        <position position="99"/>
    </location>
</feature>
<proteinExistence type="predicted"/>
<accession>A0AAN8XIR0</accession>
<dbReference type="AlphaFoldDB" id="A0AAN8XIR0"/>
<dbReference type="EMBL" id="JAXCGZ010006994">
    <property type="protein sequence ID" value="KAK7079445.1"/>
    <property type="molecule type" value="Genomic_DNA"/>
</dbReference>
<gene>
    <name evidence="1" type="ORF">SK128_003284</name>
</gene>
<evidence type="ECO:0000313" key="1">
    <source>
        <dbReference type="EMBL" id="KAK7079445.1"/>
    </source>
</evidence>
<keyword evidence="2" id="KW-1185">Reference proteome</keyword>
<dbReference type="Proteomes" id="UP001381693">
    <property type="component" value="Unassembled WGS sequence"/>
</dbReference>
<name>A0AAN8XIR0_HALRR</name>